<dbReference type="InterPro" id="IPR043519">
    <property type="entry name" value="NT_sf"/>
</dbReference>
<dbReference type="Proteomes" id="UP000573327">
    <property type="component" value="Unassembled WGS sequence"/>
</dbReference>
<comment type="caution">
    <text evidence="1">The sequence shown here is derived from an EMBL/GenBank/DDBJ whole genome shotgun (WGS) entry which is preliminary data.</text>
</comment>
<gene>
    <name evidence="1" type="ORF">F4556_000020</name>
    <name evidence="2" type="ORF">F4556_007382</name>
</gene>
<evidence type="ECO:0000313" key="1">
    <source>
        <dbReference type="EMBL" id="MBB4944485.1"/>
    </source>
</evidence>
<dbReference type="Pfam" id="PF04229">
    <property type="entry name" value="GrpB"/>
    <property type="match status" value="1"/>
</dbReference>
<dbReference type="GO" id="GO:0016740">
    <property type="term" value="F:transferase activity"/>
    <property type="evidence" value="ECO:0007669"/>
    <property type="project" value="UniProtKB-KW"/>
</dbReference>
<name>A0A7W7S5X7_9ACTN</name>
<reference evidence="1 3" key="1">
    <citation type="submission" date="2020-08" db="EMBL/GenBank/DDBJ databases">
        <title>Sequencing the genomes of 1000 actinobacteria strains.</title>
        <authorList>
            <person name="Klenk H.-P."/>
        </authorList>
    </citation>
    <scope>NUCLEOTIDE SEQUENCE [LARGE SCALE GENOMIC DNA]</scope>
    <source>
        <strain evidence="1 3">DSM 44786</strain>
    </source>
</reference>
<protein>
    <submittedName>
        <fullName evidence="1">GrpB-like predicted nucleotidyltransferase (UPF0157 family)</fullName>
    </submittedName>
</protein>
<dbReference type="AlphaFoldDB" id="A0A7W7S5X7"/>
<sequence length="60" mass="6200">MAETTKPLTLTDPDPLWETAGTGLCEQLRAALEPSAVHVEHIGSTAVPGTAATAVLDTSR</sequence>
<dbReference type="RefSeq" id="WP_184910475.1">
    <property type="nucleotide sequence ID" value="NZ_JACHJR010000001.1"/>
</dbReference>
<evidence type="ECO:0000313" key="3">
    <source>
        <dbReference type="Proteomes" id="UP000573327"/>
    </source>
</evidence>
<keyword evidence="1" id="KW-0808">Transferase</keyword>
<dbReference type="Gene3D" id="3.30.460.10">
    <property type="entry name" value="Beta Polymerase, domain 2"/>
    <property type="match status" value="1"/>
</dbReference>
<keyword evidence="3" id="KW-1185">Reference proteome</keyword>
<dbReference type="InterPro" id="IPR007344">
    <property type="entry name" value="GrpB/CoaE"/>
</dbReference>
<dbReference type="SUPFAM" id="SSF81301">
    <property type="entry name" value="Nucleotidyltransferase"/>
    <property type="match status" value="1"/>
</dbReference>
<evidence type="ECO:0000313" key="2">
    <source>
        <dbReference type="EMBL" id="MBB4951847.1"/>
    </source>
</evidence>
<dbReference type="EMBL" id="JACHJR010000001">
    <property type="protein sequence ID" value="MBB4944485.1"/>
    <property type="molecule type" value="Genomic_DNA"/>
</dbReference>
<organism evidence="1 3">
    <name type="scientific">Kitasatospora gansuensis</name>
    <dbReference type="NCBI Taxonomy" id="258050"/>
    <lineage>
        <taxon>Bacteria</taxon>
        <taxon>Bacillati</taxon>
        <taxon>Actinomycetota</taxon>
        <taxon>Actinomycetes</taxon>
        <taxon>Kitasatosporales</taxon>
        <taxon>Streptomycetaceae</taxon>
        <taxon>Kitasatospora</taxon>
    </lineage>
</organism>
<accession>A0A7W7S5X7</accession>
<proteinExistence type="predicted"/>
<dbReference type="EMBL" id="JACHJR010000001">
    <property type="protein sequence ID" value="MBB4951847.1"/>
    <property type="molecule type" value="Genomic_DNA"/>
</dbReference>